<dbReference type="AlphaFoldDB" id="A0AAU9SK61"/>
<feature type="domain" description="FBD" evidence="1">
    <location>
        <begin position="80"/>
        <end position="145"/>
    </location>
</feature>
<dbReference type="EMBL" id="OU466861">
    <property type="protein sequence ID" value="CAH2064836.1"/>
    <property type="molecule type" value="Genomic_DNA"/>
</dbReference>
<dbReference type="Pfam" id="PF08387">
    <property type="entry name" value="FBD"/>
    <property type="match status" value="1"/>
</dbReference>
<keyword evidence="3" id="KW-1185">Reference proteome</keyword>
<accession>A0AAU9SK61</accession>
<dbReference type="Proteomes" id="UP000836841">
    <property type="component" value="Chromosome 5"/>
</dbReference>
<gene>
    <name evidence="2" type="ORF">TAV2_LOCUS17428</name>
</gene>
<proteinExistence type="predicted"/>
<protein>
    <recommendedName>
        <fullName evidence="1">FBD domain-containing protein</fullName>
    </recommendedName>
</protein>
<evidence type="ECO:0000313" key="3">
    <source>
        <dbReference type="Proteomes" id="UP000836841"/>
    </source>
</evidence>
<dbReference type="InterPro" id="IPR006566">
    <property type="entry name" value="FBD"/>
</dbReference>
<dbReference type="SMART" id="SM00579">
    <property type="entry name" value="FBD"/>
    <property type="match status" value="1"/>
</dbReference>
<feature type="non-terminal residue" evidence="2">
    <location>
        <position position="159"/>
    </location>
</feature>
<sequence>MVPKLDYLEEINIILANDLDWLDPLMCLLENSPNLKVVFVDQIICIRLEVNMFITCLLHRHLLDLRRIWHFRGTNRVLFRYILSAHLEIFEWKGYRGRSKDKELLTYILANSMCLKRAGISMTRSRDRNKMMKELESTSSQLLFSTQLEYLNVQNEMTD</sequence>
<name>A0AAU9SK61_THLAR</name>
<evidence type="ECO:0000259" key="1">
    <source>
        <dbReference type="SMART" id="SM00579"/>
    </source>
</evidence>
<reference evidence="2 3" key="1">
    <citation type="submission" date="2022-03" db="EMBL/GenBank/DDBJ databases">
        <authorList>
            <person name="Nunn A."/>
            <person name="Chopra R."/>
            <person name="Nunn A."/>
            <person name="Contreras Garrido A."/>
        </authorList>
    </citation>
    <scope>NUCLEOTIDE SEQUENCE [LARGE SCALE GENOMIC DNA]</scope>
</reference>
<evidence type="ECO:0000313" key="2">
    <source>
        <dbReference type="EMBL" id="CAH2064836.1"/>
    </source>
</evidence>
<organism evidence="2 3">
    <name type="scientific">Thlaspi arvense</name>
    <name type="common">Field penny-cress</name>
    <dbReference type="NCBI Taxonomy" id="13288"/>
    <lineage>
        <taxon>Eukaryota</taxon>
        <taxon>Viridiplantae</taxon>
        <taxon>Streptophyta</taxon>
        <taxon>Embryophyta</taxon>
        <taxon>Tracheophyta</taxon>
        <taxon>Spermatophyta</taxon>
        <taxon>Magnoliopsida</taxon>
        <taxon>eudicotyledons</taxon>
        <taxon>Gunneridae</taxon>
        <taxon>Pentapetalae</taxon>
        <taxon>rosids</taxon>
        <taxon>malvids</taxon>
        <taxon>Brassicales</taxon>
        <taxon>Brassicaceae</taxon>
        <taxon>Thlaspideae</taxon>
        <taxon>Thlaspi</taxon>
    </lineage>
</organism>